<name>A0A165JVC6_9BASI</name>
<reference evidence="1 2" key="1">
    <citation type="journal article" date="2016" name="Mol. Biol. Evol.">
        <title>Comparative Genomics of Early-Diverging Mushroom-Forming Fungi Provides Insights into the Origins of Lignocellulose Decay Capabilities.</title>
        <authorList>
            <person name="Nagy L.G."/>
            <person name="Riley R."/>
            <person name="Tritt A."/>
            <person name="Adam C."/>
            <person name="Daum C."/>
            <person name="Floudas D."/>
            <person name="Sun H."/>
            <person name="Yadav J.S."/>
            <person name="Pangilinan J."/>
            <person name="Larsson K.H."/>
            <person name="Matsuura K."/>
            <person name="Barry K."/>
            <person name="Labutti K."/>
            <person name="Kuo R."/>
            <person name="Ohm R.A."/>
            <person name="Bhattacharya S.S."/>
            <person name="Shirouzu T."/>
            <person name="Yoshinaga Y."/>
            <person name="Martin F.M."/>
            <person name="Grigoriev I.V."/>
            <person name="Hibbett D.S."/>
        </authorList>
    </citation>
    <scope>NUCLEOTIDE SEQUENCE [LARGE SCALE GENOMIC DNA]</scope>
    <source>
        <strain evidence="1 2">HHB12733</strain>
    </source>
</reference>
<dbReference type="InParanoid" id="A0A165JVC6"/>
<dbReference type="AlphaFoldDB" id="A0A165JVC6"/>
<proteinExistence type="predicted"/>
<dbReference type="STRING" id="1353952.A0A165JVC6"/>
<dbReference type="EMBL" id="KV423917">
    <property type="protein sequence ID" value="KZT62321.1"/>
    <property type="molecule type" value="Genomic_DNA"/>
</dbReference>
<dbReference type="Gene3D" id="3.30.420.10">
    <property type="entry name" value="Ribonuclease H-like superfamily/Ribonuclease H"/>
    <property type="match status" value="1"/>
</dbReference>
<dbReference type="Proteomes" id="UP000076842">
    <property type="component" value="Unassembled WGS sequence"/>
</dbReference>
<sequence>MNPIENAWNELNRRLRNRTLLPTNKGHLWEMLQEEWANLSIDYIHKLYDSIPRRIVALQDAKGL</sequence>
<organism evidence="1 2">
    <name type="scientific">Calocera cornea HHB12733</name>
    <dbReference type="NCBI Taxonomy" id="1353952"/>
    <lineage>
        <taxon>Eukaryota</taxon>
        <taxon>Fungi</taxon>
        <taxon>Dikarya</taxon>
        <taxon>Basidiomycota</taxon>
        <taxon>Agaricomycotina</taxon>
        <taxon>Dacrymycetes</taxon>
        <taxon>Dacrymycetales</taxon>
        <taxon>Dacrymycetaceae</taxon>
        <taxon>Calocera</taxon>
    </lineage>
</organism>
<accession>A0A165JVC6</accession>
<dbReference type="InterPro" id="IPR036397">
    <property type="entry name" value="RNaseH_sf"/>
</dbReference>
<evidence type="ECO:0000313" key="1">
    <source>
        <dbReference type="EMBL" id="KZT62321.1"/>
    </source>
</evidence>
<keyword evidence="2" id="KW-1185">Reference proteome</keyword>
<dbReference type="OrthoDB" id="3226274at2759"/>
<dbReference type="GO" id="GO:0003676">
    <property type="term" value="F:nucleic acid binding"/>
    <property type="evidence" value="ECO:0007669"/>
    <property type="project" value="InterPro"/>
</dbReference>
<protein>
    <submittedName>
        <fullName evidence="1">Transposable element Tc1 transposase</fullName>
    </submittedName>
</protein>
<gene>
    <name evidence="1" type="ORF">CALCODRAFT_490118</name>
</gene>
<evidence type="ECO:0000313" key="2">
    <source>
        <dbReference type="Proteomes" id="UP000076842"/>
    </source>
</evidence>